<evidence type="ECO:0000256" key="9">
    <source>
        <dbReference type="ARBA" id="ARBA00023286"/>
    </source>
</evidence>
<accession>A0A820JZX5</accession>
<dbReference type="AlphaFoldDB" id="A0A820JZX5"/>
<feature type="domain" description="Ionotropic glutamate receptor L-glutamate and glycine-binding" evidence="11">
    <location>
        <begin position="165"/>
        <end position="263"/>
    </location>
</feature>
<evidence type="ECO:0000256" key="10">
    <source>
        <dbReference type="ARBA" id="ARBA00023303"/>
    </source>
</evidence>
<dbReference type="InterPro" id="IPR028082">
    <property type="entry name" value="Peripla_BP_I"/>
</dbReference>
<keyword evidence="9" id="KW-1071">Ligand-gated ion channel</keyword>
<keyword evidence="8" id="KW-0325">Glycoprotein</keyword>
<gene>
    <name evidence="12" type="ORF">KXQ929_LOCUS47303</name>
</gene>
<feature type="non-terminal residue" evidence="12">
    <location>
        <position position="266"/>
    </location>
</feature>
<dbReference type="SUPFAM" id="SSF53822">
    <property type="entry name" value="Periplasmic binding protein-like I"/>
    <property type="match status" value="1"/>
</dbReference>
<dbReference type="GO" id="GO:0016020">
    <property type="term" value="C:membrane"/>
    <property type="evidence" value="ECO:0007669"/>
    <property type="project" value="UniProtKB-SubCell"/>
</dbReference>
<evidence type="ECO:0000259" key="11">
    <source>
        <dbReference type="Pfam" id="PF10613"/>
    </source>
</evidence>
<comment type="caution">
    <text evidence="12">The sequence shown here is derived from an EMBL/GenBank/DDBJ whole genome shotgun (WGS) entry which is preliminary data.</text>
</comment>
<keyword evidence="2" id="KW-0813">Transport</keyword>
<dbReference type="Gene3D" id="3.40.50.2300">
    <property type="match status" value="1"/>
</dbReference>
<evidence type="ECO:0000256" key="6">
    <source>
        <dbReference type="ARBA" id="ARBA00023136"/>
    </source>
</evidence>
<dbReference type="Gene3D" id="3.40.190.10">
    <property type="entry name" value="Periplasmic binding protein-like II"/>
    <property type="match status" value="1"/>
</dbReference>
<keyword evidence="5" id="KW-0406">Ion transport</keyword>
<organism evidence="12 13">
    <name type="scientific">Adineta steineri</name>
    <dbReference type="NCBI Taxonomy" id="433720"/>
    <lineage>
        <taxon>Eukaryota</taxon>
        <taxon>Metazoa</taxon>
        <taxon>Spiralia</taxon>
        <taxon>Gnathifera</taxon>
        <taxon>Rotifera</taxon>
        <taxon>Eurotatoria</taxon>
        <taxon>Bdelloidea</taxon>
        <taxon>Adinetida</taxon>
        <taxon>Adinetidae</taxon>
        <taxon>Adineta</taxon>
    </lineage>
</organism>
<comment type="subcellular location">
    <subcellularLocation>
        <location evidence="1">Membrane</location>
        <topology evidence="1">Multi-pass membrane protein</topology>
    </subcellularLocation>
</comment>
<reference evidence="12" key="1">
    <citation type="submission" date="2021-02" db="EMBL/GenBank/DDBJ databases">
        <authorList>
            <person name="Nowell W R."/>
        </authorList>
    </citation>
    <scope>NUCLEOTIDE SEQUENCE</scope>
</reference>
<dbReference type="InterPro" id="IPR015683">
    <property type="entry name" value="Ionotropic_Glu_rcpt"/>
</dbReference>
<proteinExistence type="predicted"/>
<keyword evidence="3" id="KW-0812">Transmembrane</keyword>
<sequence length="266" mass="29247">PETPRNEVLSSTFINVPELTFPGADNVDYYAIFAFDATWSLIQGLNQLCSSYPNISSTCTIFTGDSFCFDRRFVNSGTFMNVLDNTSFLGVSGPIQFSNTSTDRINGTYYIARNIQYSSSSLNYVPVLVWSDSNGWTTNTQTNVIIWPGNSLVVPTGFAALLDLTLRIAVIDSAPFTMMSEIQDGSGNISTKLTGYIPDLIDELKNRMGFIPNITYFPSDASYGDLINLVANGTFDMFIGDVTITAARREIVGFSSTIYDNSLRVV</sequence>
<keyword evidence="4" id="KW-1133">Transmembrane helix</keyword>
<evidence type="ECO:0000313" key="13">
    <source>
        <dbReference type="Proteomes" id="UP000663868"/>
    </source>
</evidence>
<dbReference type="SUPFAM" id="SSF53850">
    <property type="entry name" value="Periplasmic binding protein-like II"/>
    <property type="match status" value="1"/>
</dbReference>
<evidence type="ECO:0000256" key="4">
    <source>
        <dbReference type="ARBA" id="ARBA00022989"/>
    </source>
</evidence>
<feature type="non-terminal residue" evidence="12">
    <location>
        <position position="1"/>
    </location>
</feature>
<protein>
    <recommendedName>
        <fullName evidence="11">Ionotropic glutamate receptor L-glutamate and glycine-binding domain-containing protein</fullName>
    </recommendedName>
</protein>
<evidence type="ECO:0000256" key="5">
    <source>
        <dbReference type="ARBA" id="ARBA00023065"/>
    </source>
</evidence>
<evidence type="ECO:0000256" key="2">
    <source>
        <dbReference type="ARBA" id="ARBA00022448"/>
    </source>
</evidence>
<evidence type="ECO:0000256" key="1">
    <source>
        <dbReference type="ARBA" id="ARBA00004141"/>
    </source>
</evidence>
<evidence type="ECO:0000313" key="12">
    <source>
        <dbReference type="EMBL" id="CAF4333431.1"/>
    </source>
</evidence>
<keyword evidence="6" id="KW-0472">Membrane</keyword>
<keyword evidence="7" id="KW-0675">Receptor</keyword>
<name>A0A820JZX5_9BILA</name>
<evidence type="ECO:0000256" key="7">
    <source>
        <dbReference type="ARBA" id="ARBA00023170"/>
    </source>
</evidence>
<dbReference type="GO" id="GO:0015276">
    <property type="term" value="F:ligand-gated monoatomic ion channel activity"/>
    <property type="evidence" value="ECO:0007669"/>
    <property type="project" value="InterPro"/>
</dbReference>
<dbReference type="Proteomes" id="UP000663868">
    <property type="component" value="Unassembled WGS sequence"/>
</dbReference>
<dbReference type="Pfam" id="PF10613">
    <property type="entry name" value="Lig_chan-Glu_bd"/>
    <property type="match status" value="1"/>
</dbReference>
<dbReference type="PANTHER" id="PTHR18966">
    <property type="entry name" value="IONOTROPIC GLUTAMATE RECEPTOR"/>
    <property type="match status" value="1"/>
</dbReference>
<evidence type="ECO:0000256" key="3">
    <source>
        <dbReference type="ARBA" id="ARBA00022692"/>
    </source>
</evidence>
<keyword evidence="10" id="KW-0407">Ion channel</keyword>
<dbReference type="InterPro" id="IPR019594">
    <property type="entry name" value="Glu/Gly-bd"/>
</dbReference>
<evidence type="ECO:0000256" key="8">
    <source>
        <dbReference type="ARBA" id="ARBA00023180"/>
    </source>
</evidence>
<dbReference type="EMBL" id="CAJOBB010016896">
    <property type="protein sequence ID" value="CAF4333431.1"/>
    <property type="molecule type" value="Genomic_DNA"/>
</dbReference>